<dbReference type="InterPro" id="IPR008271">
    <property type="entry name" value="Ser/Thr_kinase_AS"/>
</dbReference>
<dbReference type="SMART" id="SM00220">
    <property type="entry name" value="S_TKc"/>
    <property type="match status" value="1"/>
</dbReference>
<dbReference type="CDD" id="cd00180">
    <property type="entry name" value="PKc"/>
    <property type="match status" value="1"/>
</dbReference>
<evidence type="ECO:0000313" key="2">
    <source>
        <dbReference type="EMBL" id="CAJ2504032.1"/>
    </source>
</evidence>
<dbReference type="PROSITE" id="PS00108">
    <property type="entry name" value="PROTEIN_KINASE_ST"/>
    <property type="match status" value="1"/>
</dbReference>
<dbReference type="GO" id="GO:0004674">
    <property type="term" value="F:protein serine/threonine kinase activity"/>
    <property type="evidence" value="ECO:0007669"/>
    <property type="project" value="TreeGrafter"/>
</dbReference>
<reference evidence="2" key="1">
    <citation type="submission" date="2023-10" db="EMBL/GenBank/DDBJ databases">
        <authorList>
            <person name="Hackl T."/>
        </authorList>
    </citation>
    <scope>NUCLEOTIDE SEQUENCE</scope>
</reference>
<dbReference type="SUPFAM" id="SSF50978">
    <property type="entry name" value="WD40 repeat-like"/>
    <property type="match status" value="1"/>
</dbReference>
<accession>A0AAI8VFP5</accession>
<dbReference type="SUPFAM" id="SSF56112">
    <property type="entry name" value="Protein kinase-like (PK-like)"/>
    <property type="match status" value="1"/>
</dbReference>
<dbReference type="PANTHER" id="PTHR24359:SF1">
    <property type="entry name" value="INHIBITOR OF NUCLEAR FACTOR KAPPA-B KINASE EPSILON SUBUNIT HOMOLOG 1-RELATED"/>
    <property type="match status" value="1"/>
</dbReference>
<comment type="caution">
    <text evidence="2">The sequence shown here is derived from an EMBL/GenBank/DDBJ whole genome shotgun (WGS) entry which is preliminary data.</text>
</comment>
<name>A0AAI8VFP5_9PEZI</name>
<dbReference type="InterPro" id="IPR011009">
    <property type="entry name" value="Kinase-like_dom_sf"/>
</dbReference>
<protein>
    <submittedName>
        <fullName evidence="2">Uu.00g114260.m01.CDS01</fullName>
    </submittedName>
</protein>
<organism evidence="2 3">
    <name type="scientific">Anthostomella pinea</name>
    <dbReference type="NCBI Taxonomy" id="933095"/>
    <lineage>
        <taxon>Eukaryota</taxon>
        <taxon>Fungi</taxon>
        <taxon>Dikarya</taxon>
        <taxon>Ascomycota</taxon>
        <taxon>Pezizomycotina</taxon>
        <taxon>Sordariomycetes</taxon>
        <taxon>Xylariomycetidae</taxon>
        <taxon>Xylariales</taxon>
        <taxon>Xylariaceae</taxon>
        <taxon>Anthostomella</taxon>
    </lineage>
</organism>
<dbReference type="EMBL" id="CAUWAG010000006">
    <property type="protein sequence ID" value="CAJ2504032.1"/>
    <property type="molecule type" value="Genomic_DNA"/>
</dbReference>
<dbReference type="InterPro" id="IPR036322">
    <property type="entry name" value="WD40_repeat_dom_sf"/>
</dbReference>
<dbReference type="Pfam" id="PF00069">
    <property type="entry name" value="Pkinase"/>
    <property type="match status" value="1"/>
</dbReference>
<evidence type="ECO:0000259" key="1">
    <source>
        <dbReference type="PROSITE" id="PS50011"/>
    </source>
</evidence>
<evidence type="ECO:0000313" key="3">
    <source>
        <dbReference type="Proteomes" id="UP001295740"/>
    </source>
</evidence>
<dbReference type="PROSITE" id="PS50011">
    <property type="entry name" value="PROTEIN_KINASE_DOM"/>
    <property type="match status" value="1"/>
</dbReference>
<sequence length="984" mass="109457">MAADPFDDVLNDLSGQIHAKLERREIAELRFARVGTAQAILQAFNLRRFFQSLVPPGDSVEAFFGSGVTDDILIARTTDRDLCNFLAILIYAPCGIASARAFTKTLLASPSESWPIVHGNGRRIDQLPANRHQLEQLFGRHSLLDIKNFLDTQPCFCPIILLKGEDVRVTDRKKHRLPYSSDEVHIGTGSYGEVYRVEIAEGHTLNKRTSTANTTPTLLARKDFKKSREFQDEYEIIKQILYAPDRSDNILTTYGSLQLDDDTFSLFMPLAHCDLRTWMIETPRPASRSQRADIIRCASELASGLEFLHSKIKNRDGNRLVCFHMDLKPANILVFDSRHPGQLIWKISDFGMSRVKVTAHNSEYDGRDKDMSSLFQRKQTDAAASGTMNLRLDGTYLAPESSTAMRKMNKESDNWSLGCVVSVIFTFLEEGQRGINEYSDAREEESRRQGCGSADRFFLLSKSLKKAKNHPGVKDQHRYLIRKAGGRSIAEREVVRRTLKYVEDSVLLLDSSGRASAQEISDLMSEASADYRNLDHPHRGQTTSAATVRRWARLKWIIPFARQVDNGTEARVHRWPLPGIDILKGSDVSPNGRLIACWTDRHIVLYGPQSFVPHEGKALHPVAEHQLEGSVAWKSIKLTEKYLIASTKGSRPSIYLFDLEGGNLSGPNFQVSYEITLPVGSFEGLHEVAISPGGGTLACMVPRDTHSSWVFYAPIMDLVHHRIDGNDSAAGSLSSNKFKYNIGAKEPWQHFLVKSSAGDVTHLLFPSDGTLCAVAQPATSASSQEHCIRISSMSLGTKKVTTLPIENPLNTGSRDLDSSNSGNLFTALAALNHERAYAIMLYEKELLVRNFEQSSEVFDGQTSFKNYQIVELLAGGHDPRVFALGSKSGNNMMLLLELPLPHLLRNGSVREIAKLPDFRYKGKFSAKLSATRSTAQQRAGRISGVSRDEEGYDASADGEGVLTFTISVFALSQPAIYTIQLPTS</sequence>
<dbReference type="GO" id="GO:0005524">
    <property type="term" value="F:ATP binding"/>
    <property type="evidence" value="ECO:0007669"/>
    <property type="project" value="InterPro"/>
</dbReference>
<dbReference type="AlphaFoldDB" id="A0AAI8VFP5"/>
<proteinExistence type="predicted"/>
<feature type="domain" description="Protein kinase" evidence="1">
    <location>
        <begin position="180"/>
        <end position="507"/>
    </location>
</feature>
<dbReference type="Gene3D" id="1.10.510.10">
    <property type="entry name" value="Transferase(Phosphotransferase) domain 1"/>
    <property type="match status" value="1"/>
</dbReference>
<gene>
    <name evidence="2" type="ORF">KHLLAP_LOCUS4500</name>
</gene>
<keyword evidence="3" id="KW-1185">Reference proteome</keyword>
<dbReference type="PANTHER" id="PTHR24359">
    <property type="entry name" value="SERINE/THREONINE-PROTEIN KINASE SBK1"/>
    <property type="match status" value="1"/>
</dbReference>
<dbReference type="Proteomes" id="UP001295740">
    <property type="component" value="Unassembled WGS sequence"/>
</dbReference>
<dbReference type="InterPro" id="IPR000719">
    <property type="entry name" value="Prot_kinase_dom"/>
</dbReference>